<accession>F5VZ05</accession>
<comment type="caution">
    <text evidence="2">The sequence shown here is derived from an EMBL/GenBank/DDBJ whole genome shotgun (WGS) entry which is preliminary data.</text>
</comment>
<feature type="transmembrane region" description="Helical" evidence="1">
    <location>
        <begin position="26"/>
        <end position="45"/>
    </location>
</feature>
<dbReference type="Proteomes" id="UP000010138">
    <property type="component" value="Unassembled WGS sequence"/>
</dbReference>
<keyword evidence="1" id="KW-1133">Transmembrane helix</keyword>
<name>F5VZ05_9STRE</name>
<dbReference type="AlphaFoldDB" id="F5VZ05"/>
<evidence type="ECO:0000313" key="2">
    <source>
        <dbReference type="EMBL" id="EGL87319.1"/>
    </source>
</evidence>
<keyword evidence="1" id="KW-0812">Transmembrane</keyword>
<protein>
    <submittedName>
        <fullName evidence="2">Uncharacterized protein</fullName>
    </submittedName>
</protein>
<sequence length="46" mass="5566">MKTMKERIIRFAIKNRKSPMENRRRVGKSLSLLAVFLFAVFWLILR</sequence>
<gene>
    <name evidence="2" type="ORF">HMPREF9967_1746</name>
</gene>
<dbReference type="EMBL" id="AFNN01000010">
    <property type="protein sequence ID" value="EGL87319.1"/>
    <property type="molecule type" value="Genomic_DNA"/>
</dbReference>
<dbReference type="eggNOG" id="COG0768">
    <property type="taxonomic scope" value="Bacteria"/>
</dbReference>
<evidence type="ECO:0000256" key="1">
    <source>
        <dbReference type="SAM" id="Phobius"/>
    </source>
</evidence>
<reference evidence="2 3" key="1">
    <citation type="submission" date="2011-04" db="EMBL/GenBank/DDBJ databases">
        <authorList>
            <person name="Durkin A.S."/>
            <person name="Radune D."/>
            <person name="Hostetler J."/>
            <person name="Torralba M."/>
            <person name="Gillis M."/>
            <person name="Methe B."/>
            <person name="Sutton G."/>
            <person name="Nelson K.E."/>
        </authorList>
    </citation>
    <scope>NUCLEOTIDE SEQUENCE [LARGE SCALE GENOMIC DNA]</scope>
    <source>
        <strain evidence="2 3">SK1076</strain>
    </source>
</reference>
<proteinExistence type="predicted"/>
<organism evidence="2 3">
    <name type="scientific">Streptococcus infantis SK1076</name>
    <dbReference type="NCBI Taxonomy" id="1005705"/>
    <lineage>
        <taxon>Bacteria</taxon>
        <taxon>Bacillati</taxon>
        <taxon>Bacillota</taxon>
        <taxon>Bacilli</taxon>
        <taxon>Lactobacillales</taxon>
        <taxon>Streptococcaceae</taxon>
        <taxon>Streptococcus</taxon>
    </lineage>
</organism>
<evidence type="ECO:0000313" key="3">
    <source>
        <dbReference type="Proteomes" id="UP000010138"/>
    </source>
</evidence>
<keyword evidence="1" id="KW-0472">Membrane</keyword>